<proteinExistence type="predicted"/>
<dbReference type="Proteomes" id="UP001417504">
    <property type="component" value="Unassembled WGS sequence"/>
</dbReference>
<name>A0AAP0ILZ6_9MAGN</name>
<protein>
    <submittedName>
        <fullName evidence="2">Uncharacterized protein</fullName>
    </submittedName>
</protein>
<evidence type="ECO:0000313" key="3">
    <source>
        <dbReference type="Proteomes" id="UP001417504"/>
    </source>
</evidence>
<feature type="compositionally biased region" description="Low complexity" evidence="1">
    <location>
        <begin position="49"/>
        <end position="66"/>
    </location>
</feature>
<evidence type="ECO:0000256" key="1">
    <source>
        <dbReference type="SAM" id="MobiDB-lite"/>
    </source>
</evidence>
<sequence>MGALHLLASLFEKLPISQAKTITFKHSNDLGHLWLRRFPHRAAPPRPTTPSHSLPTPSTRKPTSSATPPPARPPLRLQPERHPPSPHQGLPPPETPHDSRGPRRGRQSRKRASRLGSASPLAQRDRPAQARMVNLALMDRVIEVDRGEYEVGFSRD</sequence>
<comment type="caution">
    <text evidence="2">The sequence shown here is derived from an EMBL/GenBank/DDBJ whole genome shotgun (WGS) entry which is preliminary data.</text>
</comment>
<feature type="compositionally biased region" description="Pro residues" evidence="1">
    <location>
        <begin position="85"/>
        <end position="94"/>
    </location>
</feature>
<reference evidence="2 3" key="1">
    <citation type="submission" date="2024-01" db="EMBL/GenBank/DDBJ databases">
        <title>Genome assemblies of Stephania.</title>
        <authorList>
            <person name="Yang L."/>
        </authorList>
    </citation>
    <scope>NUCLEOTIDE SEQUENCE [LARGE SCALE GENOMIC DNA]</scope>
    <source>
        <strain evidence="2">QJT</strain>
        <tissue evidence="2">Leaf</tissue>
    </source>
</reference>
<keyword evidence="3" id="KW-1185">Reference proteome</keyword>
<feature type="compositionally biased region" description="Basic residues" evidence="1">
    <location>
        <begin position="102"/>
        <end position="113"/>
    </location>
</feature>
<dbReference type="EMBL" id="JBBNAE010000006">
    <property type="protein sequence ID" value="KAK9117710.1"/>
    <property type="molecule type" value="Genomic_DNA"/>
</dbReference>
<organism evidence="2 3">
    <name type="scientific">Stephania japonica</name>
    <dbReference type="NCBI Taxonomy" id="461633"/>
    <lineage>
        <taxon>Eukaryota</taxon>
        <taxon>Viridiplantae</taxon>
        <taxon>Streptophyta</taxon>
        <taxon>Embryophyta</taxon>
        <taxon>Tracheophyta</taxon>
        <taxon>Spermatophyta</taxon>
        <taxon>Magnoliopsida</taxon>
        <taxon>Ranunculales</taxon>
        <taxon>Menispermaceae</taxon>
        <taxon>Menispermoideae</taxon>
        <taxon>Cissampelideae</taxon>
        <taxon>Stephania</taxon>
    </lineage>
</organism>
<gene>
    <name evidence="2" type="ORF">Sjap_016657</name>
</gene>
<evidence type="ECO:0000313" key="2">
    <source>
        <dbReference type="EMBL" id="KAK9117710.1"/>
    </source>
</evidence>
<accession>A0AAP0ILZ6</accession>
<dbReference type="AlphaFoldDB" id="A0AAP0ILZ6"/>
<feature type="region of interest" description="Disordered" evidence="1">
    <location>
        <begin position="40"/>
        <end position="129"/>
    </location>
</feature>